<dbReference type="OrthoDB" id="3034905at2"/>
<dbReference type="RefSeq" id="WP_010073634.1">
    <property type="nucleotide sequence ID" value="NC_014393.1"/>
</dbReference>
<dbReference type="STRING" id="573061.Clocel_3630"/>
<sequence length="449" mass="52664">MSEYTRSLNYRMTERFTFQRYERFSEDILPKESVLRYEKASNRRYRINGDNKAFEELSKETFRFVRFEVDNPYHIHTMIPSARGYNSNCILLYETDRNKVSFYVYSLQEDCFYLVYQKPNTSFSEKVAELWIVYDRGKIGQKYGDFGFILSLLDCGHLLHQGKIHSSSLKKPMKVHYGGKLKEEIPWEVKNGCVLARIDLNEYTNEGELILPIEAGRDEREIIDQVSFLPQDGLAKDPVLNDFLDKFVECQGWTEEVLFENDINSNQLISYARERSSSQAVQGYSFLKHFIKKEEFEKVVSYVQKLINYSAYGDFISANLLLPTEDGIELAMIFKDKIGRHHVQEFDFNKVLYDSKEFFELSRSSIVAYTKINYDVLEENESVYAYCMMQSAEIIHGLSLCLTGFGLSTRPMKNINEKYLERCFNEETFFTSYLLVAGKSHNYSLFSKF</sequence>
<evidence type="ECO:0000313" key="2">
    <source>
        <dbReference type="Proteomes" id="UP000002730"/>
    </source>
</evidence>
<dbReference type="AlphaFoldDB" id="D9SWL9"/>
<dbReference type="KEGG" id="ccb:Clocel_3630"/>
<accession>D9SWL9</accession>
<evidence type="ECO:0000313" key="1">
    <source>
        <dbReference type="EMBL" id="ADL53301.1"/>
    </source>
</evidence>
<organism evidence="1 2">
    <name type="scientific">Clostridium cellulovorans (strain ATCC 35296 / DSM 3052 / OCM 3 / 743B)</name>
    <dbReference type="NCBI Taxonomy" id="573061"/>
    <lineage>
        <taxon>Bacteria</taxon>
        <taxon>Bacillati</taxon>
        <taxon>Bacillota</taxon>
        <taxon>Clostridia</taxon>
        <taxon>Eubacteriales</taxon>
        <taxon>Clostridiaceae</taxon>
        <taxon>Clostridium</taxon>
    </lineage>
</organism>
<dbReference type="Proteomes" id="UP000002730">
    <property type="component" value="Chromosome"/>
</dbReference>
<dbReference type="EMBL" id="CP002160">
    <property type="protein sequence ID" value="ADL53301.1"/>
    <property type="molecule type" value="Genomic_DNA"/>
</dbReference>
<reference evidence="1 2" key="1">
    <citation type="submission" date="2010-08" db="EMBL/GenBank/DDBJ databases">
        <title>Complete sequence of Clostridium cellulovorans 743B.</title>
        <authorList>
            <consortium name="US DOE Joint Genome Institute"/>
            <person name="Lucas S."/>
            <person name="Copeland A."/>
            <person name="Lapidus A."/>
            <person name="Cheng J.-F."/>
            <person name="Bruce D."/>
            <person name="Goodwin L."/>
            <person name="Pitluck S."/>
            <person name="Chertkov O."/>
            <person name="Detter J.C."/>
            <person name="Han C."/>
            <person name="Tapia R."/>
            <person name="Land M."/>
            <person name="Hauser L."/>
            <person name="Chang Y.-J."/>
            <person name="Jeffries C."/>
            <person name="Kyrpides N."/>
            <person name="Ivanova N."/>
            <person name="Mikhailova N."/>
            <person name="Hemme C.L."/>
            <person name="Woyke T."/>
        </authorList>
    </citation>
    <scope>NUCLEOTIDE SEQUENCE [LARGE SCALE GENOMIC DNA]</scope>
    <source>
        <strain evidence="2">ATCC 35296 / DSM 3052 / OCM 3 / 743B</strain>
    </source>
</reference>
<proteinExistence type="predicted"/>
<keyword evidence="2" id="KW-1185">Reference proteome</keyword>
<evidence type="ECO:0008006" key="3">
    <source>
        <dbReference type="Google" id="ProtNLM"/>
    </source>
</evidence>
<name>D9SWL9_CLOC7</name>
<protein>
    <recommendedName>
        <fullName evidence="3">Nitroreductase domain-containing protein</fullName>
    </recommendedName>
</protein>
<gene>
    <name evidence="1" type="ordered locus">Clocel_3630</name>
</gene>
<dbReference type="HOGENOM" id="CLU_637340_0_0_9"/>